<evidence type="ECO:0000313" key="3">
    <source>
        <dbReference type="Proteomes" id="UP000001901"/>
    </source>
</evidence>
<dbReference type="GO" id="GO:0017178">
    <property type="term" value="F:diphthine-ammonia ligase activity"/>
    <property type="evidence" value="ECO:0007669"/>
    <property type="project" value="TreeGrafter"/>
</dbReference>
<evidence type="ECO:0000313" key="2">
    <source>
        <dbReference type="EMBL" id="ADB57742.1"/>
    </source>
</evidence>
<name>D2RHG7_ARCPA</name>
<dbReference type="Gene3D" id="3.90.1490.10">
    <property type="entry name" value="putative n-type atp pyrophosphatase, domain 2"/>
    <property type="match status" value="1"/>
</dbReference>
<dbReference type="Proteomes" id="UP000001901">
    <property type="component" value="Chromosome"/>
</dbReference>
<dbReference type="Gene3D" id="3.40.50.620">
    <property type="entry name" value="HUPs"/>
    <property type="match status" value="1"/>
</dbReference>
<dbReference type="eggNOG" id="arCOG00035">
    <property type="taxonomic scope" value="Archaea"/>
</dbReference>
<dbReference type="STRING" id="572546.Arcpr_0678"/>
<gene>
    <name evidence="2" type="ordered locus">Arcpr_0678</name>
</gene>
<organism evidence="2 3">
    <name type="scientific">Archaeoglobus profundus (strain DSM 5631 / JCM 9629 / NBRC 100127 / Av18)</name>
    <dbReference type="NCBI Taxonomy" id="572546"/>
    <lineage>
        <taxon>Archaea</taxon>
        <taxon>Methanobacteriati</taxon>
        <taxon>Methanobacteriota</taxon>
        <taxon>Archaeoglobi</taxon>
        <taxon>Archaeoglobales</taxon>
        <taxon>Archaeoglobaceae</taxon>
        <taxon>Archaeoglobus</taxon>
    </lineage>
</organism>
<dbReference type="AlphaFoldDB" id="D2RHG7"/>
<protein>
    <submittedName>
        <fullName evidence="2">ATP binding protein</fullName>
    </submittedName>
</protein>
<reference evidence="2 3" key="1">
    <citation type="journal article" date="2010" name="Stand. Genomic Sci.">
        <title>Complete genome sequence of Archaeoglobus profundus type strain (AV18).</title>
        <authorList>
            <person name="von Jan M."/>
            <person name="Lapidus A."/>
            <person name="Del Rio T.G."/>
            <person name="Copeland A."/>
            <person name="Tice H."/>
            <person name="Cheng J.F."/>
            <person name="Lucas S."/>
            <person name="Chen F."/>
            <person name="Nolan M."/>
            <person name="Goodwin L."/>
            <person name="Han C."/>
            <person name="Pitluck S."/>
            <person name="Liolios K."/>
            <person name="Ivanova N."/>
            <person name="Mavromatis K."/>
            <person name="Ovchinnikova G."/>
            <person name="Chertkov O."/>
            <person name="Pati A."/>
            <person name="Chen A."/>
            <person name="Palaniappan K."/>
            <person name="Land M."/>
            <person name="Hauser L."/>
            <person name="Chang Y.J."/>
            <person name="Jeffries C.D."/>
            <person name="Saunders E."/>
            <person name="Brettin T."/>
            <person name="Detter J.C."/>
            <person name="Chain P."/>
            <person name="Eichinger K."/>
            <person name="Huber H."/>
            <person name="Spring S."/>
            <person name="Rohde M."/>
            <person name="Goker M."/>
            <person name="Wirth R."/>
            <person name="Woyke T."/>
            <person name="Bristow J."/>
            <person name="Eisen J.A."/>
            <person name="Markowitz V."/>
            <person name="Hugenholtz P."/>
            <person name="Kyrpides N.C."/>
            <person name="Klenk H.P."/>
        </authorList>
    </citation>
    <scope>NUCLEOTIDE SEQUENCE [LARGE SCALE GENOMIC DNA]</scope>
    <source>
        <strain evidence="3">DSM 5631 / JCM 9629 / NBRC 100127 / Av18</strain>
    </source>
</reference>
<dbReference type="HOGENOM" id="CLU_010289_0_2_2"/>
<dbReference type="EMBL" id="CP001857">
    <property type="protein sequence ID" value="ADB57742.1"/>
    <property type="molecule type" value="Genomic_DNA"/>
</dbReference>
<dbReference type="InterPro" id="IPR022427">
    <property type="entry name" value="MJ0570_ATP-bd"/>
</dbReference>
<dbReference type="PaxDb" id="572546-Arcpr_0678"/>
<dbReference type="InterPro" id="IPR030662">
    <property type="entry name" value="DPH6/MJ0570"/>
</dbReference>
<dbReference type="SUPFAM" id="SSF52402">
    <property type="entry name" value="Adenine nucleotide alpha hydrolases-like"/>
    <property type="match status" value="1"/>
</dbReference>
<dbReference type="CDD" id="cd01994">
    <property type="entry name" value="AANH_PF0828-like"/>
    <property type="match status" value="1"/>
</dbReference>
<dbReference type="PANTHER" id="PTHR12196:SF2">
    <property type="entry name" value="DIPHTHINE--AMMONIA LIGASE"/>
    <property type="match status" value="1"/>
</dbReference>
<dbReference type="GO" id="GO:0017183">
    <property type="term" value="P:protein histidyl modification to diphthamide"/>
    <property type="evidence" value="ECO:0007669"/>
    <property type="project" value="TreeGrafter"/>
</dbReference>
<dbReference type="RefSeq" id="WP_012940078.1">
    <property type="nucleotide sequence ID" value="NC_013741.1"/>
</dbReference>
<accession>D2RHG7</accession>
<feature type="domain" description="Diphthamide synthase" evidence="1">
    <location>
        <begin position="1"/>
        <end position="220"/>
    </location>
</feature>
<dbReference type="OrthoDB" id="372052at2157"/>
<evidence type="ECO:0000259" key="1">
    <source>
        <dbReference type="Pfam" id="PF01902"/>
    </source>
</evidence>
<dbReference type="InterPro" id="IPR014729">
    <property type="entry name" value="Rossmann-like_a/b/a_fold"/>
</dbReference>
<dbReference type="NCBIfam" id="TIGR03679">
    <property type="entry name" value="arCOG00187"/>
    <property type="match status" value="1"/>
</dbReference>
<proteinExistence type="predicted"/>
<dbReference type="NCBIfam" id="TIGR00290">
    <property type="entry name" value="MJ0570_dom"/>
    <property type="match status" value="1"/>
</dbReference>
<dbReference type="Pfam" id="PF01902">
    <property type="entry name" value="Diphthami_syn_2"/>
    <property type="match status" value="1"/>
</dbReference>
<dbReference type="PANTHER" id="PTHR12196">
    <property type="entry name" value="DOMAIN OF UNKNOWN FUNCTION 71 DUF71 -CONTAINING PROTEIN"/>
    <property type="match status" value="1"/>
</dbReference>
<dbReference type="InterPro" id="IPR002761">
    <property type="entry name" value="Diphthami_syn_dom"/>
</dbReference>
<sequence length="224" mass="25351">MRVCILYSGGKDSNLALLKAWKEMEVVCLVSLSPKSEESVLFHYPNTELVKLQAKSLKIPLIMKACSDDEVGSLNALREALKEAKELYGVEGVVTGAIRSTYQATRFQRICDDLELWCFNPLWLRDEVSILREALELGFEIVFTRIAGYPLSKDMLGRKITIETVEMLENMKRFVNPAGEGGEYETLVLNMPLFTKRLKIVDYEIVGSEYDATLIVKKAELVET</sequence>
<dbReference type="PIRSF" id="PIRSF039123">
    <property type="entry name" value="Diphthamide_synthase"/>
    <property type="match status" value="1"/>
</dbReference>
<dbReference type="KEGG" id="apo:Arcpr_0678"/>
<dbReference type="GeneID" id="8739338"/>
<keyword evidence="3" id="KW-1185">Reference proteome</keyword>